<evidence type="ECO:0000256" key="3">
    <source>
        <dbReference type="ARBA" id="ARBA00022452"/>
    </source>
</evidence>
<dbReference type="PANTHER" id="PTHR30069">
    <property type="entry name" value="TONB-DEPENDENT OUTER MEMBRANE RECEPTOR"/>
    <property type="match status" value="1"/>
</dbReference>
<evidence type="ECO:0000259" key="10">
    <source>
        <dbReference type="Pfam" id="PF07715"/>
    </source>
</evidence>
<evidence type="ECO:0000256" key="6">
    <source>
        <dbReference type="ARBA" id="ARBA00023077"/>
    </source>
</evidence>
<protein>
    <submittedName>
        <fullName evidence="12">TonB-dependent Receptor Plug Domain</fullName>
    </submittedName>
</protein>
<evidence type="ECO:0000256" key="9">
    <source>
        <dbReference type="SAM" id="MobiDB-lite"/>
    </source>
</evidence>
<feature type="domain" description="TonB-dependent transporter Oar-like beta-barrel" evidence="11">
    <location>
        <begin position="344"/>
        <end position="944"/>
    </location>
</feature>
<evidence type="ECO:0000256" key="1">
    <source>
        <dbReference type="ARBA" id="ARBA00004571"/>
    </source>
</evidence>
<dbReference type="Pfam" id="PF07715">
    <property type="entry name" value="Plug"/>
    <property type="match status" value="1"/>
</dbReference>
<evidence type="ECO:0000259" key="11">
    <source>
        <dbReference type="Pfam" id="PF25183"/>
    </source>
</evidence>
<dbReference type="InterPro" id="IPR036942">
    <property type="entry name" value="Beta-barrel_TonB_sf"/>
</dbReference>
<comment type="subcellular location">
    <subcellularLocation>
        <location evidence="1">Cell outer membrane</location>
        <topology evidence="1">Multi-pass membrane protein</topology>
    </subcellularLocation>
</comment>
<evidence type="ECO:0000256" key="5">
    <source>
        <dbReference type="ARBA" id="ARBA00022729"/>
    </source>
</evidence>
<reference evidence="13" key="1">
    <citation type="submission" date="2016-10" db="EMBL/GenBank/DDBJ databases">
        <authorList>
            <person name="Varghese N."/>
            <person name="Submissions S."/>
        </authorList>
    </citation>
    <scope>NUCLEOTIDE SEQUENCE [LARGE SCALE GENOMIC DNA]</scope>
    <source>
        <strain evidence="13">MO64</strain>
    </source>
</reference>
<evidence type="ECO:0000256" key="8">
    <source>
        <dbReference type="ARBA" id="ARBA00023237"/>
    </source>
</evidence>
<dbReference type="GO" id="GO:0030246">
    <property type="term" value="F:carbohydrate binding"/>
    <property type="evidence" value="ECO:0007669"/>
    <property type="project" value="InterPro"/>
</dbReference>
<dbReference type="InterPro" id="IPR010917">
    <property type="entry name" value="TonB_rcpt_CS"/>
</dbReference>
<evidence type="ECO:0000256" key="2">
    <source>
        <dbReference type="ARBA" id="ARBA00022448"/>
    </source>
</evidence>
<dbReference type="InterPro" id="IPR012910">
    <property type="entry name" value="Plug_dom"/>
</dbReference>
<dbReference type="GO" id="GO:0015344">
    <property type="term" value="F:siderophore uptake transmembrane transporter activity"/>
    <property type="evidence" value="ECO:0007669"/>
    <property type="project" value="TreeGrafter"/>
</dbReference>
<dbReference type="InterPro" id="IPR057601">
    <property type="entry name" value="Oar-like_b-barrel"/>
</dbReference>
<dbReference type="Gene3D" id="2.170.130.10">
    <property type="entry name" value="TonB-dependent receptor, plug domain"/>
    <property type="match status" value="1"/>
</dbReference>
<dbReference type="GO" id="GO:0009279">
    <property type="term" value="C:cell outer membrane"/>
    <property type="evidence" value="ECO:0007669"/>
    <property type="project" value="UniProtKB-SubCell"/>
</dbReference>
<dbReference type="PROSITE" id="PS01156">
    <property type="entry name" value="TONB_DEPENDENT_REC_2"/>
    <property type="match status" value="1"/>
</dbReference>
<dbReference type="RefSeq" id="WP_175481485.1">
    <property type="nucleotide sequence ID" value="NZ_FOSR01000002.1"/>
</dbReference>
<keyword evidence="12" id="KW-0675">Receptor</keyword>
<dbReference type="GO" id="GO:0044718">
    <property type="term" value="P:siderophore transmembrane transport"/>
    <property type="evidence" value="ECO:0007669"/>
    <property type="project" value="TreeGrafter"/>
</dbReference>
<evidence type="ECO:0000313" key="13">
    <source>
        <dbReference type="Proteomes" id="UP000198725"/>
    </source>
</evidence>
<dbReference type="InterPro" id="IPR037066">
    <property type="entry name" value="Plug_dom_sf"/>
</dbReference>
<dbReference type="EMBL" id="FOSR01000002">
    <property type="protein sequence ID" value="SFK41482.1"/>
    <property type="molecule type" value="Genomic_DNA"/>
</dbReference>
<dbReference type="Gene3D" id="2.40.170.20">
    <property type="entry name" value="TonB-dependent receptor, beta-barrel domain"/>
    <property type="match status" value="1"/>
</dbReference>
<feature type="region of interest" description="Disordered" evidence="9">
    <location>
        <begin position="463"/>
        <end position="490"/>
    </location>
</feature>
<keyword evidence="7" id="KW-0472">Membrane</keyword>
<dbReference type="Pfam" id="PF25183">
    <property type="entry name" value="OMP_b-brl_4"/>
    <property type="match status" value="1"/>
</dbReference>
<keyword evidence="4" id="KW-0812">Transmembrane</keyword>
<name>A0A1I3ZBT7_9GAMM</name>
<feature type="domain" description="TonB-dependent receptor plug" evidence="10">
    <location>
        <begin position="138"/>
        <end position="241"/>
    </location>
</feature>
<dbReference type="PANTHER" id="PTHR30069:SF46">
    <property type="entry name" value="OAR PROTEIN"/>
    <property type="match status" value="1"/>
</dbReference>
<gene>
    <name evidence="12" type="ORF">SAMN05192579_102310</name>
</gene>
<dbReference type="Gene3D" id="2.60.40.1120">
    <property type="entry name" value="Carboxypeptidase-like, regulatory domain"/>
    <property type="match status" value="1"/>
</dbReference>
<evidence type="ECO:0000313" key="12">
    <source>
        <dbReference type="EMBL" id="SFK41482.1"/>
    </source>
</evidence>
<keyword evidence="2" id="KW-0813">Transport</keyword>
<dbReference type="SUPFAM" id="SSF56935">
    <property type="entry name" value="Porins"/>
    <property type="match status" value="1"/>
</dbReference>
<evidence type="ECO:0000256" key="4">
    <source>
        <dbReference type="ARBA" id="ARBA00022692"/>
    </source>
</evidence>
<proteinExistence type="predicted"/>
<feature type="compositionally biased region" description="Basic and acidic residues" evidence="9">
    <location>
        <begin position="481"/>
        <end position="490"/>
    </location>
</feature>
<dbReference type="InterPro" id="IPR013784">
    <property type="entry name" value="Carb-bd-like_fold"/>
</dbReference>
<dbReference type="Proteomes" id="UP000198725">
    <property type="component" value="Unassembled WGS sequence"/>
</dbReference>
<dbReference type="SUPFAM" id="SSF49452">
    <property type="entry name" value="Starch-binding domain-like"/>
    <property type="match status" value="1"/>
</dbReference>
<evidence type="ECO:0000256" key="7">
    <source>
        <dbReference type="ARBA" id="ARBA00023136"/>
    </source>
</evidence>
<keyword evidence="3" id="KW-1134">Transmembrane beta strand</keyword>
<organism evidence="12 13">
    <name type="scientific">Rhodanobacter glycinis</name>
    <dbReference type="NCBI Taxonomy" id="582702"/>
    <lineage>
        <taxon>Bacteria</taxon>
        <taxon>Pseudomonadati</taxon>
        <taxon>Pseudomonadota</taxon>
        <taxon>Gammaproteobacteria</taxon>
        <taxon>Lysobacterales</taxon>
        <taxon>Rhodanobacteraceae</taxon>
        <taxon>Rhodanobacter</taxon>
    </lineage>
</organism>
<keyword evidence="6" id="KW-0798">TonB box</keyword>
<feature type="compositionally biased region" description="Polar residues" evidence="9">
    <location>
        <begin position="471"/>
        <end position="480"/>
    </location>
</feature>
<keyword evidence="13" id="KW-1185">Reference proteome</keyword>
<dbReference type="InterPro" id="IPR039426">
    <property type="entry name" value="TonB-dep_rcpt-like"/>
</dbReference>
<keyword evidence="5" id="KW-0732">Signal</keyword>
<keyword evidence="8" id="KW-0998">Cell outer membrane</keyword>
<sequence length="1018" mass="109297">MNKHSILRGALPRRTALALALGLGFSGLAIGQSTVGSIFGHVANGANETVTIQGTTGVTRTLTVDSAGNYRASSLPLGTYTVTLSQNGSVVDTRKNVSITVGGGTEVSFGGASVSNAVALSAVTVTGSALPAIDISSVSTSTVIDAKQLSMLPLGRSAESISLLAPGAGIGSGNFSTTTNPNGAVSFGGSGVTENAYYINGFNTTNPLSNLGGIGLPYGAIDQQQVYTGGYSAMYGRSDGGVISQVGKRGTNEWHFGGQFIWAPVGASSSPGDIYYPNKAFPAGFGYENKDLPGTIYRRREGDKSWTKTYSAYVGGPLIKDKLYLFLAAESEKQEGVSTNSSASSIQARNHYKYDLPKFYGKIDWNINDSNILELSHVRSTTRYSGVYNAYDYATNVESGPTGSYPNTTKISSKYDIAKYTGYLTDDLTLSATWGRSTTGDYQTNPSDNGVTPYLSGVTNQNPLYTGGTPIKNSVGTSSSKDPDAKNTTRGLRVDLEYRLGDHDLSAGIDNMSYWASNEGQSMSGPGYAWIYSHASNPSKAISPSLGVGAPGGNGYYVRKYIFSTTTSMSAKQTAQYVQDRWQVSNNLLLSLGLRNDKFVNKNNVGATYVDSGNQWAPRLGASWDVFGDSSLKVYGNLGRYYLALPNSVAIRGASASTYTNEYFDYVDIKADGSPVLGKALGPGPVSTNNEYGQAPDAKSVTATDLKSQYQDEFIVGFDKKLGESWVTGASLNVRKLQTAIDDVCDTGKIADKLAAQGINPHSVTIPGCVIFNPGETNTFSLANANGNGRTSVRMSMSDWGFTTGAKRKYYALNMYLEHPFDGKWQGRIDYTFSRSYGNTEGQVKSDTGQTDTSKTSDWDAAALMQYSNGILSNDRTHQIKIRGAYAITPEWMVSGVLIAESGTPKNCLGYVGPTQEDPVGYSSYYHYCLGQPSRPGDAGRNPWTHMLDLAVTYRPSFADHKLAISLQGFNVLNERRRVQTYANNSNSVAPYTITNTYGMGEYFEQPRYARLQVTYDF</sequence>
<accession>A0A1I3ZBT7</accession>
<dbReference type="AlphaFoldDB" id="A0A1I3ZBT7"/>